<keyword evidence="8" id="KW-1003">Cell membrane</keyword>
<gene>
    <name evidence="8" type="primary">atpH</name>
    <name evidence="9" type="ordered locus">Btus_3236</name>
</gene>
<dbReference type="NCBIfam" id="TIGR01145">
    <property type="entry name" value="ATP_synt_delta"/>
    <property type="match status" value="1"/>
</dbReference>
<protein>
    <recommendedName>
        <fullName evidence="8">ATP synthase subunit delta</fullName>
    </recommendedName>
    <alternativeName>
        <fullName evidence="8">ATP synthase F(1) sector subunit delta</fullName>
    </alternativeName>
    <alternativeName>
        <fullName evidence="8">F-type ATPase subunit delta</fullName>
        <shortName evidence="8">F-ATPase subunit delta</shortName>
    </alternativeName>
</protein>
<evidence type="ECO:0000313" key="9">
    <source>
        <dbReference type="EMBL" id="ADG07844.1"/>
    </source>
</evidence>
<dbReference type="eggNOG" id="COG0712">
    <property type="taxonomic scope" value="Bacteria"/>
</dbReference>
<evidence type="ECO:0000256" key="5">
    <source>
        <dbReference type="ARBA" id="ARBA00023136"/>
    </source>
</evidence>
<keyword evidence="6 8" id="KW-0139">CF(1)</keyword>
<sequence>MRDGTVVKRYAIALFEAARDKSDVQTIEKELGSVLEVWKREPKLVEFLHHPSVSRDAKKRTIARVFGDRVSGLTLNFLYVLLDHRRQDDLPQIVGEYRGRVDEALGRIHAEVETALPVSDEEAQKLRSRLAQKTGKDVSMRLEVNPALIGGARLRVGDRVWDASILGRLERFRGQLKQIQAR</sequence>
<evidence type="ECO:0000313" key="10">
    <source>
        <dbReference type="Proteomes" id="UP000002368"/>
    </source>
</evidence>
<dbReference type="SUPFAM" id="SSF47928">
    <property type="entry name" value="N-terminal domain of the delta subunit of the F1F0-ATP synthase"/>
    <property type="match status" value="1"/>
</dbReference>
<dbReference type="Gene3D" id="1.10.520.20">
    <property type="entry name" value="N-terminal domain of the delta subunit of the F1F0-ATP synthase"/>
    <property type="match status" value="1"/>
</dbReference>
<comment type="function">
    <text evidence="8">This protein is part of the stalk that links CF(0) to CF(1). It either transmits conformational changes from CF(0) to CF(1) or is implicated in proton conduction.</text>
</comment>
<evidence type="ECO:0000256" key="6">
    <source>
        <dbReference type="ARBA" id="ARBA00023196"/>
    </source>
</evidence>
<keyword evidence="7 8" id="KW-0066">ATP synthesis</keyword>
<reference evidence="9 10" key="1">
    <citation type="journal article" date="2011" name="Stand. Genomic Sci.">
        <title>Complete genome sequence of the thermophilic, hydrogen-oxidizing Bacillus tusciae type strain (T2) and reclassification in the new genus, Kyrpidia gen. nov. as Kyrpidia tusciae comb. nov. and emendation of the family Alicyclobacillaceae da Costa and Rainey, 2010.</title>
        <authorList>
            <person name="Klenk H.P."/>
            <person name="Lapidus A."/>
            <person name="Chertkov O."/>
            <person name="Copeland A."/>
            <person name="Del Rio T.G."/>
            <person name="Nolan M."/>
            <person name="Lucas S."/>
            <person name="Chen F."/>
            <person name="Tice H."/>
            <person name="Cheng J.F."/>
            <person name="Han C."/>
            <person name="Bruce D."/>
            <person name="Goodwin L."/>
            <person name="Pitluck S."/>
            <person name="Pati A."/>
            <person name="Ivanova N."/>
            <person name="Mavromatis K."/>
            <person name="Daum C."/>
            <person name="Chen A."/>
            <person name="Palaniappan K."/>
            <person name="Chang Y.J."/>
            <person name="Land M."/>
            <person name="Hauser L."/>
            <person name="Jeffries C.D."/>
            <person name="Detter J.C."/>
            <person name="Rohde M."/>
            <person name="Abt B."/>
            <person name="Pukall R."/>
            <person name="Goker M."/>
            <person name="Bristow J."/>
            <person name="Markowitz V."/>
            <person name="Hugenholtz P."/>
            <person name="Eisen J.A."/>
        </authorList>
    </citation>
    <scope>NUCLEOTIDE SEQUENCE [LARGE SCALE GENOMIC DNA]</scope>
    <source>
        <strain evidence="9 10">DSM 2912</strain>
    </source>
</reference>
<dbReference type="OrthoDB" id="9802471at2"/>
<dbReference type="InterPro" id="IPR020781">
    <property type="entry name" value="ATPase_OSCP/d_CS"/>
</dbReference>
<keyword evidence="4 8" id="KW-0406">Ion transport</keyword>
<comment type="subunit">
    <text evidence="8">F-type ATPases have 2 components, F(1) - the catalytic core - and F(0) - the membrane proton channel. F(1) has five subunits: alpha(3), beta(3), gamma(1), delta(1), epsilon(1). F(0) has three main subunits: a(1), b(2) and c(10-14). The alpha and beta chains form an alternating ring which encloses part of the gamma chain. F(1) is attached to F(0) by a central stalk formed by the gamma and epsilon chains, while a peripheral stalk is formed by the delta and b chains.</text>
</comment>
<dbReference type="PROSITE" id="PS00389">
    <property type="entry name" value="ATPASE_DELTA"/>
    <property type="match status" value="1"/>
</dbReference>
<dbReference type="RefSeq" id="WP_013077123.1">
    <property type="nucleotide sequence ID" value="NC_014098.1"/>
</dbReference>
<accession>D5WX63</accession>
<keyword evidence="10" id="KW-1185">Reference proteome</keyword>
<comment type="similarity">
    <text evidence="8">Belongs to the ATPase delta chain family.</text>
</comment>
<evidence type="ECO:0000256" key="7">
    <source>
        <dbReference type="ARBA" id="ARBA00023310"/>
    </source>
</evidence>
<keyword evidence="3 8" id="KW-0375">Hydrogen ion transport</keyword>
<dbReference type="AlphaFoldDB" id="D5WX63"/>
<comment type="subcellular location">
    <subcellularLocation>
        <location evidence="8">Cell membrane</location>
        <topology evidence="8">Peripheral membrane protein</topology>
    </subcellularLocation>
    <subcellularLocation>
        <location evidence="1">Membrane</location>
    </subcellularLocation>
</comment>
<keyword evidence="2 8" id="KW-0813">Transport</keyword>
<dbReference type="HOGENOM" id="CLU_085114_4_1_9"/>
<dbReference type="PANTHER" id="PTHR11910">
    <property type="entry name" value="ATP SYNTHASE DELTA CHAIN"/>
    <property type="match status" value="1"/>
</dbReference>
<dbReference type="EMBL" id="CP002017">
    <property type="protein sequence ID" value="ADG07844.1"/>
    <property type="molecule type" value="Genomic_DNA"/>
</dbReference>
<dbReference type="HAMAP" id="MF_01416">
    <property type="entry name" value="ATP_synth_delta_bact"/>
    <property type="match status" value="1"/>
</dbReference>
<proteinExistence type="inferred from homology"/>
<organism evidence="9 10">
    <name type="scientific">Kyrpidia tusciae (strain DSM 2912 / NBRC 15312 / T2)</name>
    <name type="common">Bacillus tusciae</name>
    <dbReference type="NCBI Taxonomy" id="562970"/>
    <lineage>
        <taxon>Bacteria</taxon>
        <taxon>Bacillati</taxon>
        <taxon>Bacillota</taxon>
        <taxon>Bacilli</taxon>
        <taxon>Bacillales</taxon>
        <taxon>Alicyclobacillaceae</taxon>
        <taxon>Kyrpidia</taxon>
    </lineage>
</organism>
<dbReference type="Pfam" id="PF00213">
    <property type="entry name" value="OSCP"/>
    <property type="match status" value="1"/>
</dbReference>
<dbReference type="GO" id="GO:0005886">
    <property type="term" value="C:plasma membrane"/>
    <property type="evidence" value="ECO:0007669"/>
    <property type="project" value="UniProtKB-SubCell"/>
</dbReference>
<dbReference type="GO" id="GO:0045259">
    <property type="term" value="C:proton-transporting ATP synthase complex"/>
    <property type="evidence" value="ECO:0007669"/>
    <property type="project" value="UniProtKB-KW"/>
</dbReference>
<evidence type="ECO:0000256" key="1">
    <source>
        <dbReference type="ARBA" id="ARBA00004370"/>
    </source>
</evidence>
<dbReference type="PRINTS" id="PR00125">
    <property type="entry name" value="ATPASEDELTA"/>
</dbReference>
<name>D5WX63_KYRT2</name>
<dbReference type="GO" id="GO:0046933">
    <property type="term" value="F:proton-transporting ATP synthase activity, rotational mechanism"/>
    <property type="evidence" value="ECO:0007669"/>
    <property type="project" value="UniProtKB-UniRule"/>
</dbReference>
<dbReference type="STRING" id="562970.Btus_3236"/>
<dbReference type="NCBIfam" id="NF004403">
    <property type="entry name" value="PRK05758.2-4"/>
    <property type="match status" value="1"/>
</dbReference>
<evidence type="ECO:0000256" key="2">
    <source>
        <dbReference type="ARBA" id="ARBA00022448"/>
    </source>
</evidence>
<comment type="function">
    <text evidence="8">F(1)F(0) ATP synthase produces ATP from ADP in the presence of a proton or sodium gradient. F-type ATPases consist of two structural domains, F(1) containing the extramembraneous catalytic core and F(0) containing the membrane proton channel, linked together by a central stalk and a peripheral stalk. During catalysis, ATP synthesis in the catalytic domain of F(1) is coupled via a rotary mechanism of the central stalk subunits to proton translocation.</text>
</comment>
<dbReference type="InterPro" id="IPR026015">
    <property type="entry name" value="ATP_synth_OSCP/delta_N_sf"/>
</dbReference>
<keyword evidence="5 8" id="KW-0472">Membrane</keyword>
<evidence type="ECO:0000256" key="3">
    <source>
        <dbReference type="ARBA" id="ARBA00022781"/>
    </source>
</evidence>
<evidence type="ECO:0000256" key="8">
    <source>
        <dbReference type="HAMAP-Rule" id="MF_01416"/>
    </source>
</evidence>
<dbReference type="Proteomes" id="UP000002368">
    <property type="component" value="Chromosome"/>
</dbReference>
<evidence type="ECO:0000256" key="4">
    <source>
        <dbReference type="ARBA" id="ARBA00023065"/>
    </source>
</evidence>
<dbReference type="InterPro" id="IPR000711">
    <property type="entry name" value="ATPase_OSCP/dsu"/>
</dbReference>
<dbReference type="KEGG" id="bts:Btus_3236"/>